<keyword evidence="1" id="KW-0812">Transmembrane</keyword>
<organism evidence="2 3">
    <name type="scientific">Actinoplanes sichuanensis</name>
    <dbReference type="NCBI Taxonomy" id="512349"/>
    <lineage>
        <taxon>Bacteria</taxon>
        <taxon>Bacillati</taxon>
        <taxon>Actinomycetota</taxon>
        <taxon>Actinomycetes</taxon>
        <taxon>Micromonosporales</taxon>
        <taxon>Micromonosporaceae</taxon>
        <taxon>Actinoplanes</taxon>
    </lineage>
</organism>
<evidence type="ECO:0000313" key="3">
    <source>
        <dbReference type="Proteomes" id="UP001597183"/>
    </source>
</evidence>
<comment type="caution">
    <text evidence="2">The sequence shown here is derived from an EMBL/GenBank/DDBJ whole genome shotgun (WGS) entry which is preliminary data.</text>
</comment>
<evidence type="ECO:0008006" key="4">
    <source>
        <dbReference type="Google" id="ProtNLM"/>
    </source>
</evidence>
<keyword evidence="3" id="KW-1185">Reference proteome</keyword>
<accession>A0ABW3ZZF1</accession>
<feature type="transmembrane region" description="Helical" evidence="1">
    <location>
        <begin position="104"/>
        <end position="124"/>
    </location>
</feature>
<dbReference type="EMBL" id="JBHTMK010000002">
    <property type="protein sequence ID" value="MFD1363790.1"/>
    <property type="molecule type" value="Genomic_DNA"/>
</dbReference>
<feature type="transmembrane region" description="Helical" evidence="1">
    <location>
        <begin position="72"/>
        <end position="92"/>
    </location>
</feature>
<keyword evidence="1" id="KW-0472">Membrane</keyword>
<dbReference type="RefSeq" id="WP_317786799.1">
    <property type="nucleotide sequence ID" value="NZ_AP028461.1"/>
</dbReference>
<protein>
    <recommendedName>
        <fullName evidence="4">Integral membrane protein</fullName>
    </recommendedName>
</protein>
<reference evidence="3" key="1">
    <citation type="journal article" date="2019" name="Int. J. Syst. Evol. Microbiol.">
        <title>The Global Catalogue of Microorganisms (GCM) 10K type strain sequencing project: providing services to taxonomists for standard genome sequencing and annotation.</title>
        <authorList>
            <consortium name="The Broad Institute Genomics Platform"/>
            <consortium name="The Broad Institute Genome Sequencing Center for Infectious Disease"/>
            <person name="Wu L."/>
            <person name="Ma J."/>
        </authorList>
    </citation>
    <scope>NUCLEOTIDE SEQUENCE [LARGE SCALE GENOMIC DNA]</scope>
    <source>
        <strain evidence="3">CCM 7526</strain>
    </source>
</reference>
<evidence type="ECO:0000313" key="2">
    <source>
        <dbReference type="EMBL" id="MFD1363790.1"/>
    </source>
</evidence>
<keyword evidence="1" id="KW-1133">Transmembrane helix</keyword>
<sequence>MVEIPVEVLEGGGPVAGVCVLHGLPAVEGMDFVIKFRPDTDAPGNQPDPRTVRVREWPLCAACARRRVTGRAAAAALLFGGLATIVVAAVVVRSTETGSPLAVLPFLVGFGAATVLWPWPYHYGSWERLARMRMGPDGTTVHIDSPNEEFHRQLTHRLG</sequence>
<proteinExistence type="predicted"/>
<evidence type="ECO:0000256" key="1">
    <source>
        <dbReference type="SAM" id="Phobius"/>
    </source>
</evidence>
<gene>
    <name evidence="2" type="ORF">ACFQ5G_00380</name>
</gene>
<dbReference type="Proteomes" id="UP001597183">
    <property type="component" value="Unassembled WGS sequence"/>
</dbReference>
<name>A0ABW3ZZF1_9ACTN</name>